<organism evidence="2 3">
    <name type="scientific">Candidatus Fusicatenibacter merdavium</name>
    <dbReference type="NCBI Taxonomy" id="2838600"/>
    <lineage>
        <taxon>Bacteria</taxon>
        <taxon>Bacillati</taxon>
        <taxon>Bacillota</taxon>
        <taxon>Clostridia</taxon>
        <taxon>Lachnospirales</taxon>
        <taxon>Lachnospiraceae</taxon>
        <taxon>Fusicatenibacter</taxon>
    </lineage>
</organism>
<evidence type="ECO:0000313" key="3">
    <source>
        <dbReference type="Proteomes" id="UP000886890"/>
    </source>
</evidence>
<dbReference type="AlphaFoldDB" id="A0A9D1XCY5"/>
<dbReference type="Pfam" id="PF09820">
    <property type="entry name" value="AAA-ATPase_like"/>
    <property type="match status" value="1"/>
</dbReference>
<dbReference type="Proteomes" id="UP000886890">
    <property type="component" value="Unassembled WGS sequence"/>
</dbReference>
<feature type="domain" description="AAA-ATPase-like" evidence="1">
    <location>
        <begin position="6"/>
        <end position="209"/>
    </location>
</feature>
<proteinExistence type="predicted"/>
<evidence type="ECO:0000259" key="1">
    <source>
        <dbReference type="Pfam" id="PF09820"/>
    </source>
</evidence>
<protein>
    <submittedName>
        <fullName evidence="2">AAA family ATPase</fullName>
    </submittedName>
</protein>
<comment type="caution">
    <text evidence="2">The sequence shown here is derived from an EMBL/GenBank/DDBJ whole genome shotgun (WGS) entry which is preliminary data.</text>
</comment>
<reference evidence="2" key="2">
    <citation type="submission" date="2021-04" db="EMBL/GenBank/DDBJ databases">
        <authorList>
            <person name="Gilroy R."/>
        </authorList>
    </citation>
    <scope>NUCLEOTIDE SEQUENCE</scope>
    <source>
        <strain evidence="2">CHK183-1962</strain>
    </source>
</reference>
<dbReference type="PANTHER" id="PTHR34825:SF1">
    <property type="entry name" value="AAA-ATPASE-LIKE DOMAIN-CONTAINING PROTEIN"/>
    <property type="match status" value="1"/>
</dbReference>
<dbReference type="EMBL" id="DXEK01000078">
    <property type="protein sequence ID" value="HIX76905.1"/>
    <property type="molecule type" value="Genomic_DNA"/>
</dbReference>
<name>A0A9D1XCY5_9FIRM</name>
<reference evidence="2" key="1">
    <citation type="journal article" date="2021" name="PeerJ">
        <title>Extensive microbial diversity within the chicken gut microbiome revealed by metagenomics and culture.</title>
        <authorList>
            <person name="Gilroy R."/>
            <person name="Ravi A."/>
            <person name="Getino M."/>
            <person name="Pursley I."/>
            <person name="Horton D.L."/>
            <person name="Alikhan N.F."/>
            <person name="Baker D."/>
            <person name="Gharbi K."/>
            <person name="Hall N."/>
            <person name="Watson M."/>
            <person name="Adriaenssens E.M."/>
            <person name="Foster-Nyarko E."/>
            <person name="Jarju S."/>
            <person name="Secka A."/>
            <person name="Antonio M."/>
            <person name="Oren A."/>
            <person name="Chaudhuri R.R."/>
            <person name="La Ragione R."/>
            <person name="Hildebrand F."/>
            <person name="Pallen M.J."/>
        </authorList>
    </citation>
    <scope>NUCLEOTIDE SEQUENCE</scope>
    <source>
        <strain evidence="2">CHK183-1962</strain>
    </source>
</reference>
<dbReference type="InterPro" id="IPR018631">
    <property type="entry name" value="AAA-ATPase-like_dom"/>
</dbReference>
<gene>
    <name evidence="2" type="ORF">H9734_04820</name>
</gene>
<evidence type="ECO:0000313" key="2">
    <source>
        <dbReference type="EMBL" id="HIX76905.1"/>
    </source>
</evidence>
<sequence>MMKELLQKRGKVNLFTRPRRFGKSLHLSMLKCFFEIGCDGKMFDGLEISKDKGFCEKYMGRYPVILISLKGVNGADYSTARALLCSVIGNEAMRFQFLLHDDRLSEIEKALYKQIVNIDQSGGGRFLMSDDILMGSLKTLSMLLEKHYGQKVIVLVDEYDVPLSKANEQGYYDQMVLLIRNILEQVLKTNDSLFFAVLTGCLRIARESIMPGANRRIQSAEML</sequence>
<dbReference type="PANTHER" id="PTHR34825">
    <property type="entry name" value="CONSERVED PROTEIN, WITH A WEAK D-GALACTARATE DEHYDRATASE/ALTRONATE HYDROLASE DOMAIN"/>
    <property type="match status" value="1"/>
</dbReference>
<accession>A0A9D1XCY5</accession>